<dbReference type="PANTHER" id="PTHR12526">
    <property type="entry name" value="GLYCOSYLTRANSFERASE"/>
    <property type="match status" value="1"/>
</dbReference>
<name>A0A4E0R5E4_9GAMM</name>
<evidence type="ECO:0000259" key="2">
    <source>
        <dbReference type="Pfam" id="PF13439"/>
    </source>
</evidence>
<feature type="non-terminal residue" evidence="3">
    <location>
        <position position="1"/>
    </location>
</feature>
<proteinExistence type="predicted"/>
<accession>A0A4E0R5E4</accession>
<dbReference type="AlphaFoldDB" id="A0A4E0R5E4"/>
<evidence type="ECO:0000313" key="4">
    <source>
        <dbReference type="Proteomes" id="UP000030428"/>
    </source>
</evidence>
<feature type="domain" description="Glycosyl transferase family 1" evidence="1">
    <location>
        <begin position="156"/>
        <end position="323"/>
    </location>
</feature>
<feature type="domain" description="Glycosyltransferase subfamily 4-like N-terminal" evidence="2">
    <location>
        <begin position="21"/>
        <end position="144"/>
    </location>
</feature>
<dbReference type="Proteomes" id="UP000030428">
    <property type="component" value="Unassembled WGS sequence"/>
</dbReference>
<dbReference type="SUPFAM" id="SSF53756">
    <property type="entry name" value="UDP-Glycosyltransferase/glycogen phosphorylase"/>
    <property type="match status" value="1"/>
</dbReference>
<sequence length="350" mass="39434">ECEVAALYAPYTLASELEKRGIRVHRLDLSHRWSIFEGTFKIVSLLRKGRYDVIHATLFFAGLYMALSRPFVQSSRRVITFQIENFTGFPANTIWKKFRKQIEKLFTRYWIDGHVAISTAVAQDYATHLELPHIDVIHHSIPIDLLRPIQNLERQEVLARYGVDSNKFIIIAPARLVPQKGHDILLQALEILKEKGRLPCVLILGDGPLENDIRHTVVTKQLSEQVVLHSAISNEELMPVVQASDMFVLPSIFEGFGVAPAEAMALERPVIASRVGGLMELIEDEVSGILVPVGDASSLADSIERLMADELLRQKLGKAGRKRIETRFSVDVIADRYTNYYKAILAQNNG</sequence>
<protein>
    <recommendedName>
        <fullName evidence="5">Glycosyltransferase family 1 protein</fullName>
    </recommendedName>
</protein>
<dbReference type="CDD" id="cd03801">
    <property type="entry name" value="GT4_PimA-like"/>
    <property type="match status" value="1"/>
</dbReference>
<dbReference type="GO" id="GO:1901135">
    <property type="term" value="P:carbohydrate derivative metabolic process"/>
    <property type="evidence" value="ECO:0007669"/>
    <property type="project" value="UniProtKB-ARBA"/>
</dbReference>
<evidence type="ECO:0008006" key="5">
    <source>
        <dbReference type="Google" id="ProtNLM"/>
    </source>
</evidence>
<dbReference type="InterPro" id="IPR001296">
    <property type="entry name" value="Glyco_trans_1"/>
</dbReference>
<dbReference type="Gene3D" id="3.40.50.2000">
    <property type="entry name" value="Glycogen Phosphorylase B"/>
    <property type="match status" value="2"/>
</dbReference>
<organism evidence="3 4">
    <name type="scientific">Candidatus Thiomargarita nelsonii</name>
    <dbReference type="NCBI Taxonomy" id="1003181"/>
    <lineage>
        <taxon>Bacteria</taxon>
        <taxon>Pseudomonadati</taxon>
        <taxon>Pseudomonadota</taxon>
        <taxon>Gammaproteobacteria</taxon>
        <taxon>Thiotrichales</taxon>
        <taxon>Thiotrichaceae</taxon>
        <taxon>Thiomargarita</taxon>
    </lineage>
</organism>
<dbReference type="InterPro" id="IPR028098">
    <property type="entry name" value="Glyco_trans_4-like_N"/>
</dbReference>
<reference evidence="3 4" key="1">
    <citation type="journal article" date="2016" name="Front. Microbiol.">
        <title>Single-Cell (Meta-)Genomics of a Dimorphic Candidatus Thiomargarita nelsonii Reveals Genomic Plasticity.</title>
        <authorList>
            <person name="Flood B.E."/>
            <person name="Fliss P."/>
            <person name="Jones D.S."/>
            <person name="Dick G.J."/>
            <person name="Jain S."/>
            <person name="Kaster A.K."/>
            <person name="Winkel M."/>
            <person name="Mussmann M."/>
            <person name="Bailey J."/>
        </authorList>
    </citation>
    <scope>NUCLEOTIDE SEQUENCE [LARGE SCALE GENOMIC DNA]</scope>
    <source>
        <strain evidence="3">Hydrate Ridge</strain>
    </source>
</reference>
<gene>
    <name evidence="3" type="ORF">PN36_08940</name>
</gene>
<dbReference type="Pfam" id="PF00534">
    <property type="entry name" value="Glycos_transf_1"/>
    <property type="match status" value="1"/>
</dbReference>
<comment type="caution">
    <text evidence="3">The sequence shown here is derived from an EMBL/GenBank/DDBJ whole genome shotgun (WGS) entry which is preliminary data.</text>
</comment>
<dbReference type="Pfam" id="PF13439">
    <property type="entry name" value="Glyco_transf_4"/>
    <property type="match status" value="1"/>
</dbReference>
<keyword evidence="4" id="KW-1185">Reference proteome</keyword>
<evidence type="ECO:0000259" key="1">
    <source>
        <dbReference type="Pfam" id="PF00534"/>
    </source>
</evidence>
<dbReference type="EMBL" id="JSZA02000027">
    <property type="protein sequence ID" value="TGO03301.1"/>
    <property type="molecule type" value="Genomic_DNA"/>
</dbReference>
<evidence type="ECO:0000313" key="3">
    <source>
        <dbReference type="EMBL" id="TGO03301.1"/>
    </source>
</evidence>
<dbReference type="GO" id="GO:0016757">
    <property type="term" value="F:glycosyltransferase activity"/>
    <property type="evidence" value="ECO:0007669"/>
    <property type="project" value="InterPro"/>
</dbReference>